<dbReference type="Pfam" id="PF07799">
    <property type="entry name" value="DUF1643"/>
    <property type="match status" value="1"/>
</dbReference>
<dbReference type="RefSeq" id="WP_305026032.1">
    <property type="nucleotide sequence ID" value="NZ_JAUQTB010000023.1"/>
</dbReference>
<dbReference type="Proteomes" id="UP001240171">
    <property type="component" value="Unassembled WGS sequence"/>
</dbReference>
<sequence length="101" mass="11471">MALRLVKLYAFISTDPSALSNNSEAVGELNDEYIEGSIADTDLIIIGWGIEKLKYTKRKAYIRNLLKKSNIEIKGFIDNEGRIGRHPSRINQFILSDFPLE</sequence>
<comment type="caution">
    <text evidence="1">The sequence shown here is derived from an EMBL/GenBank/DDBJ whole genome shotgun (WGS) entry which is preliminary data.</text>
</comment>
<reference evidence="1 2" key="1">
    <citation type="submission" date="2023-07" db="EMBL/GenBank/DDBJ databases">
        <title>Paenibacillus sp. JX-17 nov. isolated from soil.</title>
        <authorList>
            <person name="Wan Y."/>
            <person name="Liu B."/>
        </authorList>
    </citation>
    <scope>NUCLEOTIDE SEQUENCE [LARGE SCALE GENOMIC DNA]</scope>
    <source>
        <strain evidence="1 2">JX-17</strain>
    </source>
</reference>
<evidence type="ECO:0000313" key="1">
    <source>
        <dbReference type="EMBL" id="MDO7908813.1"/>
    </source>
</evidence>
<gene>
    <name evidence="1" type="ORF">Q5741_20725</name>
</gene>
<protein>
    <submittedName>
        <fullName evidence="1">DUF1643 domain-containing protein</fullName>
    </submittedName>
</protein>
<keyword evidence="2" id="KW-1185">Reference proteome</keyword>
<proteinExistence type="predicted"/>
<name>A0ABT9CJU8_9BACL</name>
<organism evidence="1 2">
    <name type="scientific">Paenibacillus lacisoli</name>
    <dbReference type="NCBI Taxonomy" id="3064525"/>
    <lineage>
        <taxon>Bacteria</taxon>
        <taxon>Bacillati</taxon>
        <taxon>Bacillota</taxon>
        <taxon>Bacilli</taxon>
        <taxon>Bacillales</taxon>
        <taxon>Paenibacillaceae</taxon>
        <taxon>Paenibacillus</taxon>
    </lineage>
</organism>
<accession>A0ABT9CJU8</accession>
<dbReference type="InterPro" id="IPR012441">
    <property type="entry name" value="DUF1643"/>
</dbReference>
<dbReference type="EMBL" id="JAUQTB010000023">
    <property type="protein sequence ID" value="MDO7908813.1"/>
    <property type="molecule type" value="Genomic_DNA"/>
</dbReference>
<evidence type="ECO:0000313" key="2">
    <source>
        <dbReference type="Proteomes" id="UP001240171"/>
    </source>
</evidence>